<dbReference type="AlphaFoldDB" id="M2YMN3"/>
<feature type="compositionally biased region" description="Basic and acidic residues" evidence="1">
    <location>
        <begin position="284"/>
        <end position="314"/>
    </location>
</feature>
<dbReference type="eggNOG" id="ENOG502RN3I">
    <property type="taxonomic scope" value="Eukaryota"/>
</dbReference>
<gene>
    <name evidence="2" type="ORF">DOTSEDRAFT_72548</name>
</gene>
<feature type="compositionally biased region" description="Low complexity" evidence="1">
    <location>
        <begin position="71"/>
        <end position="84"/>
    </location>
</feature>
<feature type="region of interest" description="Disordered" evidence="1">
    <location>
        <begin position="31"/>
        <end position="94"/>
    </location>
</feature>
<evidence type="ECO:0000313" key="2">
    <source>
        <dbReference type="EMBL" id="EME43200.1"/>
    </source>
</evidence>
<sequence>MGGQRICGRPSLEGHFTAHMRTKHTIQHIEHTLKRDSVDNASEQSAKKTTRGTTSHSSTGSKPVDSVMGKSTTASTTSTDSSESQHLVARSSTDSILKAPTQLRSYREEPRLWIDFEHEGGKAGKAIAKWKEGFVPLIHEVTEDMTAHERTELFDKLIVEDTDRYLQPLGTYYTFYPEHIPDRETSEKQQRQIDVGMNDLSPQKAAARRRTFQKYFNGDWSWDPYRLRVEFEPDLGPRDELTPDDELETCQHCISQTRKGKAKKMVRPVMGPFLAIQRRISKSVRLDSHSSEVSREDAYDEGSREGSNDAKPRNVTETGVGMRTPMSGPRSRRRREANAVRG</sequence>
<reference evidence="3" key="1">
    <citation type="journal article" date="2012" name="PLoS Genet.">
        <title>The genomes of the fungal plant pathogens Cladosporium fulvum and Dothistroma septosporum reveal adaptation to different hosts and lifestyles but also signatures of common ancestry.</title>
        <authorList>
            <person name="de Wit P.J.G.M."/>
            <person name="van der Burgt A."/>
            <person name="Oekmen B."/>
            <person name="Stergiopoulos I."/>
            <person name="Abd-Elsalam K.A."/>
            <person name="Aerts A.L."/>
            <person name="Bahkali A.H."/>
            <person name="Beenen H.G."/>
            <person name="Chettri P."/>
            <person name="Cox M.P."/>
            <person name="Datema E."/>
            <person name="de Vries R.P."/>
            <person name="Dhillon B."/>
            <person name="Ganley A.R."/>
            <person name="Griffiths S.A."/>
            <person name="Guo Y."/>
            <person name="Hamelin R.C."/>
            <person name="Henrissat B."/>
            <person name="Kabir M.S."/>
            <person name="Jashni M.K."/>
            <person name="Kema G."/>
            <person name="Klaubauf S."/>
            <person name="Lapidus A."/>
            <person name="Levasseur A."/>
            <person name="Lindquist E."/>
            <person name="Mehrabi R."/>
            <person name="Ohm R.A."/>
            <person name="Owen T.J."/>
            <person name="Salamov A."/>
            <person name="Schwelm A."/>
            <person name="Schijlen E."/>
            <person name="Sun H."/>
            <person name="van den Burg H.A."/>
            <person name="van Ham R.C.H.J."/>
            <person name="Zhang S."/>
            <person name="Goodwin S.B."/>
            <person name="Grigoriev I.V."/>
            <person name="Collemare J."/>
            <person name="Bradshaw R.E."/>
        </authorList>
    </citation>
    <scope>NUCLEOTIDE SEQUENCE [LARGE SCALE GENOMIC DNA]</scope>
    <source>
        <strain evidence="3">NZE10 / CBS 128990</strain>
    </source>
</reference>
<dbReference type="OrthoDB" id="10439866at2759"/>
<name>M2YMN3_DOTSN</name>
<dbReference type="HOGENOM" id="CLU_811403_0_0_1"/>
<reference evidence="2 3" key="2">
    <citation type="journal article" date="2012" name="PLoS Pathog.">
        <title>Diverse lifestyles and strategies of plant pathogenesis encoded in the genomes of eighteen Dothideomycetes fungi.</title>
        <authorList>
            <person name="Ohm R.A."/>
            <person name="Feau N."/>
            <person name="Henrissat B."/>
            <person name="Schoch C.L."/>
            <person name="Horwitz B.A."/>
            <person name="Barry K.W."/>
            <person name="Condon B.J."/>
            <person name="Copeland A.C."/>
            <person name="Dhillon B."/>
            <person name="Glaser F."/>
            <person name="Hesse C.N."/>
            <person name="Kosti I."/>
            <person name="LaButti K."/>
            <person name="Lindquist E.A."/>
            <person name="Lucas S."/>
            <person name="Salamov A.A."/>
            <person name="Bradshaw R.E."/>
            <person name="Ciuffetti L."/>
            <person name="Hamelin R.C."/>
            <person name="Kema G.H.J."/>
            <person name="Lawrence C."/>
            <person name="Scott J.A."/>
            <person name="Spatafora J.W."/>
            <person name="Turgeon B.G."/>
            <person name="de Wit P.J.G.M."/>
            <person name="Zhong S."/>
            <person name="Goodwin S.B."/>
            <person name="Grigoriev I.V."/>
        </authorList>
    </citation>
    <scope>NUCLEOTIDE SEQUENCE [LARGE SCALE GENOMIC DNA]</scope>
    <source>
        <strain evidence="3">NZE10 / CBS 128990</strain>
    </source>
</reference>
<protein>
    <submittedName>
        <fullName evidence="2">Uncharacterized protein</fullName>
    </submittedName>
</protein>
<dbReference type="Proteomes" id="UP000016933">
    <property type="component" value="Unassembled WGS sequence"/>
</dbReference>
<evidence type="ECO:0000256" key="1">
    <source>
        <dbReference type="SAM" id="MobiDB-lite"/>
    </source>
</evidence>
<organism evidence="2 3">
    <name type="scientific">Dothistroma septosporum (strain NZE10 / CBS 128990)</name>
    <name type="common">Red band needle blight fungus</name>
    <name type="synonym">Mycosphaerella pini</name>
    <dbReference type="NCBI Taxonomy" id="675120"/>
    <lineage>
        <taxon>Eukaryota</taxon>
        <taxon>Fungi</taxon>
        <taxon>Dikarya</taxon>
        <taxon>Ascomycota</taxon>
        <taxon>Pezizomycotina</taxon>
        <taxon>Dothideomycetes</taxon>
        <taxon>Dothideomycetidae</taxon>
        <taxon>Mycosphaerellales</taxon>
        <taxon>Mycosphaerellaceae</taxon>
        <taxon>Dothistroma</taxon>
    </lineage>
</organism>
<evidence type="ECO:0000313" key="3">
    <source>
        <dbReference type="Proteomes" id="UP000016933"/>
    </source>
</evidence>
<feature type="region of interest" description="Disordered" evidence="1">
    <location>
        <begin position="284"/>
        <end position="342"/>
    </location>
</feature>
<accession>M2YMN3</accession>
<feature type="compositionally biased region" description="Low complexity" evidence="1">
    <location>
        <begin position="51"/>
        <end position="61"/>
    </location>
</feature>
<proteinExistence type="predicted"/>
<dbReference type="EMBL" id="KB446540">
    <property type="protein sequence ID" value="EME43200.1"/>
    <property type="molecule type" value="Genomic_DNA"/>
</dbReference>
<dbReference type="OMA" id="CQHCISQ"/>
<keyword evidence="3" id="KW-1185">Reference proteome</keyword>